<accession>A0A9D4RGM9</accession>
<name>A0A9D4RGM9_DREPO</name>
<reference evidence="1" key="1">
    <citation type="journal article" date="2019" name="bioRxiv">
        <title>The Genome of the Zebra Mussel, Dreissena polymorpha: A Resource for Invasive Species Research.</title>
        <authorList>
            <person name="McCartney M.A."/>
            <person name="Auch B."/>
            <person name="Kono T."/>
            <person name="Mallez S."/>
            <person name="Zhang Y."/>
            <person name="Obille A."/>
            <person name="Becker A."/>
            <person name="Abrahante J.E."/>
            <person name="Garbe J."/>
            <person name="Badalamenti J.P."/>
            <person name="Herman A."/>
            <person name="Mangelson H."/>
            <person name="Liachko I."/>
            <person name="Sullivan S."/>
            <person name="Sone E.D."/>
            <person name="Koren S."/>
            <person name="Silverstein K.A.T."/>
            <person name="Beckman K.B."/>
            <person name="Gohl D.M."/>
        </authorList>
    </citation>
    <scope>NUCLEOTIDE SEQUENCE</scope>
    <source>
        <strain evidence="1">Duluth1</strain>
        <tissue evidence="1">Whole animal</tissue>
    </source>
</reference>
<sequence>MNEGLTTAYTNKGDKYLFLRKVMALPYLPAEHIASAFYQLHQQATEVGGPVLKVMDYVEKTWIHGSVWKPENWSAFREVIRTNNDVEGWHRRINTRAGKADLSFYVLVPLLRSEAETVDLQIRLVSENLLTRIHRKQNVNTHGRLFEAWDQYEDDEMTTTQLLRTCSHIAGLGPDTTTDAIHDEDC</sequence>
<dbReference type="Proteomes" id="UP000828390">
    <property type="component" value="Unassembled WGS sequence"/>
</dbReference>
<dbReference type="AlphaFoldDB" id="A0A9D4RGM9"/>
<proteinExistence type="predicted"/>
<evidence type="ECO:0000313" key="1">
    <source>
        <dbReference type="EMBL" id="KAH3867599.1"/>
    </source>
</evidence>
<reference evidence="1" key="2">
    <citation type="submission" date="2020-11" db="EMBL/GenBank/DDBJ databases">
        <authorList>
            <person name="McCartney M.A."/>
            <person name="Auch B."/>
            <person name="Kono T."/>
            <person name="Mallez S."/>
            <person name="Becker A."/>
            <person name="Gohl D.M."/>
            <person name="Silverstein K.A.T."/>
            <person name="Koren S."/>
            <person name="Bechman K.B."/>
            <person name="Herman A."/>
            <person name="Abrahante J.E."/>
            <person name="Garbe J."/>
        </authorList>
    </citation>
    <scope>NUCLEOTIDE SEQUENCE</scope>
    <source>
        <strain evidence="1">Duluth1</strain>
        <tissue evidence="1">Whole animal</tissue>
    </source>
</reference>
<comment type="caution">
    <text evidence="1">The sequence shown here is derived from an EMBL/GenBank/DDBJ whole genome shotgun (WGS) entry which is preliminary data.</text>
</comment>
<organism evidence="1 2">
    <name type="scientific">Dreissena polymorpha</name>
    <name type="common">Zebra mussel</name>
    <name type="synonym">Mytilus polymorpha</name>
    <dbReference type="NCBI Taxonomy" id="45954"/>
    <lineage>
        <taxon>Eukaryota</taxon>
        <taxon>Metazoa</taxon>
        <taxon>Spiralia</taxon>
        <taxon>Lophotrochozoa</taxon>
        <taxon>Mollusca</taxon>
        <taxon>Bivalvia</taxon>
        <taxon>Autobranchia</taxon>
        <taxon>Heteroconchia</taxon>
        <taxon>Euheterodonta</taxon>
        <taxon>Imparidentia</taxon>
        <taxon>Neoheterodontei</taxon>
        <taxon>Myida</taxon>
        <taxon>Dreissenoidea</taxon>
        <taxon>Dreissenidae</taxon>
        <taxon>Dreissena</taxon>
    </lineage>
</organism>
<protein>
    <recommendedName>
        <fullName evidence="3">MULE transposase domain-containing protein</fullName>
    </recommendedName>
</protein>
<dbReference type="OrthoDB" id="10034274at2759"/>
<evidence type="ECO:0000313" key="2">
    <source>
        <dbReference type="Proteomes" id="UP000828390"/>
    </source>
</evidence>
<evidence type="ECO:0008006" key="3">
    <source>
        <dbReference type="Google" id="ProtNLM"/>
    </source>
</evidence>
<dbReference type="EMBL" id="JAIWYP010000002">
    <property type="protein sequence ID" value="KAH3867599.1"/>
    <property type="molecule type" value="Genomic_DNA"/>
</dbReference>
<gene>
    <name evidence="1" type="ORF">DPMN_030731</name>
</gene>
<keyword evidence="2" id="KW-1185">Reference proteome</keyword>